<gene>
    <name evidence="2" type="ORF">MAGMO_0898</name>
</gene>
<dbReference type="Pfam" id="PF01592">
    <property type="entry name" value="NifU_N"/>
    <property type="match status" value="1"/>
</dbReference>
<name>A0A1S7LG98_MAGMO</name>
<dbReference type="EMBL" id="LO017727">
    <property type="protein sequence ID" value="CRH05097.1"/>
    <property type="molecule type" value="Genomic_DNA"/>
</dbReference>
<dbReference type="SUPFAM" id="SSF82649">
    <property type="entry name" value="SufE/NifU"/>
    <property type="match status" value="1"/>
</dbReference>
<dbReference type="GO" id="GO:0016226">
    <property type="term" value="P:iron-sulfur cluster assembly"/>
    <property type="evidence" value="ECO:0007669"/>
    <property type="project" value="InterPro"/>
</dbReference>
<accession>A0A1S7LG98</accession>
<proteinExistence type="predicted"/>
<organism evidence="2">
    <name type="scientific">Magnetococcus massalia (strain MO-1)</name>
    <dbReference type="NCBI Taxonomy" id="451514"/>
    <lineage>
        <taxon>Bacteria</taxon>
        <taxon>Pseudomonadati</taxon>
        <taxon>Pseudomonadota</taxon>
        <taxon>Magnetococcia</taxon>
        <taxon>Magnetococcales</taxon>
        <taxon>Magnetococcaceae</taxon>
        <taxon>Magnetococcus</taxon>
    </lineage>
</organism>
<evidence type="ECO:0000313" key="2">
    <source>
        <dbReference type="EMBL" id="CRH05097.1"/>
    </source>
</evidence>
<dbReference type="Gene3D" id="3.90.1010.10">
    <property type="match status" value="1"/>
</dbReference>
<dbReference type="GO" id="GO:0051536">
    <property type="term" value="F:iron-sulfur cluster binding"/>
    <property type="evidence" value="ECO:0007669"/>
    <property type="project" value="InterPro"/>
</dbReference>
<dbReference type="NCBIfam" id="TIGR01994">
    <property type="entry name" value="SUF_scaf_2"/>
    <property type="match status" value="1"/>
</dbReference>
<evidence type="ECO:0000259" key="1">
    <source>
        <dbReference type="Pfam" id="PF01592"/>
    </source>
</evidence>
<dbReference type="GO" id="GO:0005506">
    <property type="term" value="F:iron ion binding"/>
    <property type="evidence" value="ECO:0007669"/>
    <property type="project" value="InterPro"/>
</dbReference>
<feature type="domain" description="NIF system FeS cluster assembly NifU N-terminal" evidence="1">
    <location>
        <begin position="10"/>
        <end position="131"/>
    </location>
</feature>
<dbReference type="AlphaFoldDB" id="A0A1S7LG98"/>
<reference evidence="2" key="1">
    <citation type="submission" date="2015-04" db="EMBL/GenBank/DDBJ databases">
        <authorList>
            <person name="Syromyatnikov M.Y."/>
            <person name="Popov V.N."/>
        </authorList>
    </citation>
    <scope>NUCLEOTIDE SEQUENCE</scope>
    <source>
        <strain evidence="2">MO-1</strain>
    </source>
</reference>
<sequence length="153" mass="17083">MMNAFERGLYEETILDHNRHPRFYPAEPVGATHHGYGFNPICGDEFHLHLLEHDGVLTEVGFEGAGCSISTATCSLMLEHLKGQTHQEAERLFELMHALLTGPEPDPEVIKQLGKLRVLLGVRAFPSRIKCATLGWHILHAALSKQMESVCTE</sequence>
<dbReference type="CDD" id="cd06664">
    <property type="entry name" value="IscU_like"/>
    <property type="match status" value="1"/>
</dbReference>
<dbReference type="InterPro" id="IPR002871">
    <property type="entry name" value="NIF_FeS_clus_asmbl_NifU_N"/>
</dbReference>
<protein>
    <submittedName>
        <fullName evidence="2">SUF system FeS assembly protein, NifU family</fullName>
    </submittedName>
</protein>